<evidence type="ECO:0000313" key="2">
    <source>
        <dbReference type="EMBL" id="VDC27034.1"/>
    </source>
</evidence>
<sequence>MKRFISGPGVAATDASTAPLLIRRTELDVRIWKVPRRCRAVSCGATVGSPDSTAAGRVAGPSGTTGSGASSVAGPASAAFGTTPGGVLVGGAVVVGADDGGTTVGTGVTGAAVEVGAAVGAADDDGAGEVGAGEVGAGVPGAVADGDGEGASSEVEAPGVGSTEDSTTATDGSTAWTSSVPGLGHGTESSAWVVPVPAVRTSTAPMAAAAVPRRSPPWIPVRDKILDEL</sequence>
<keyword evidence="3" id="KW-1185">Reference proteome</keyword>
<feature type="compositionally biased region" description="Polar residues" evidence="1">
    <location>
        <begin position="163"/>
        <end position="180"/>
    </location>
</feature>
<feature type="region of interest" description="Disordered" evidence="1">
    <location>
        <begin position="50"/>
        <end position="74"/>
    </location>
</feature>
<proteinExistence type="predicted"/>
<evidence type="ECO:0000313" key="3">
    <source>
        <dbReference type="Proteomes" id="UP000280861"/>
    </source>
</evidence>
<dbReference type="AlphaFoldDB" id="A0A3P5XEM5"/>
<dbReference type="EMBL" id="UXAU01000025">
    <property type="protein sequence ID" value="VDC27034.1"/>
    <property type="molecule type" value="Genomic_DNA"/>
</dbReference>
<gene>
    <name evidence="2" type="ORF">PSET11_01913</name>
</gene>
<feature type="compositionally biased region" description="Low complexity" evidence="1">
    <location>
        <begin position="58"/>
        <end position="74"/>
    </location>
</feature>
<name>A0A3P5XEM5_9MICC</name>
<organism evidence="2 3">
    <name type="scientific">Arthrobacter ulcerisalmonis</name>
    <dbReference type="NCBI Taxonomy" id="2483813"/>
    <lineage>
        <taxon>Bacteria</taxon>
        <taxon>Bacillati</taxon>
        <taxon>Actinomycetota</taxon>
        <taxon>Actinomycetes</taxon>
        <taxon>Micrococcales</taxon>
        <taxon>Micrococcaceae</taxon>
        <taxon>Arthrobacter</taxon>
    </lineage>
</organism>
<evidence type="ECO:0000256" key="1">
    <source>
        <dbReference type="SAM" id="MobiDB-lite"/>
    </source>
</evidence>
<accession>A0A3P5XEM5</accession>
<dbReference type="Proteomes" id="UP000280861">
    <property type="component" value="Unassembled WGS sequence"/>
</dbReference>
<protein>
    <submittedName>
        <fullName evidence="2">Uncharacterized protein</fullName>
    </submittedName>
</protein>
<feature type="region of interest" description="Disordered" evidence="1">
    <location>
        <begin position="145"/>
        <end position="187"/>
    </location>
</feature>
<reference evidence="2 3" key="1">
    <citation type="submission" date="2018-11" db="EMBL/GenBank/DDBJ databases">
        <authorList>
            <person name="Criscuolo A."/>
        </authorList>
    </citation>
    <scope>NUCLEOTIDE SEQUENCE [LARGE SCALE GENOMIC DNA]</scope>
    <source>
        <strain evidence="2">AT11b</strain>
    </source>
</reference>